<dbReference type="EMBL" id="BEZZ01000001">
    <property type="protein sequence ID" value="GCC19550.1"/>
    <property type="molecule type" value="Genomic_DNA"/>
</dbReference>
<proteinExistence type="predicted"/>
<accession>A0A401RN89</accession>
<protein>
    <recommendedName>
        <fullName evidence="1">ITPR-interacting domain-containing protein</fullName>
    </recommendedName>
</protein>
<gene>
    <name evidence="2" type="ORF">chiPu_0000064</name>
</gene>
<dbReference type="AlphaFoldDB" id="A0A401RN89"/>
<dbReference type="OMA" id="MEMESPN"/>
<dbReference type="PANTHER" id="PTHR17469">
    <property type="entry name" value="SPERM SPECIFIC ANTIGEN 2-RELATED"/>
    <property type="match status" value="1"/>
</dbReference>
<dbReference type="InterPro" id="IPR043444">
    <property type="entry name" value="TESPA1-like"/>
</dbReference>
<dbReference type="SMART" id="SM01257">
    <property type="entry name" value="KRAP_IP3R_bind"/>
    <property type="match status" value="1"/>
</dbReference>
<evidence type="ECO:0000313" key="3">
    <source>
        <dbReference type="Proteomes" id="UP000287033"/>
    </source>
</evidence>
<evidence type="ECO:0000259" key="1">
    <source>
        <dbReference type="SMART" id="SM01257"/>
    </source>
</evidence>
<evidence type="ECO:0000313" key="2">
    <source>
        <dbReference type="EMBL" id="GCC19550.1"/>
    </source>
</evidence>
<reference evidence="2 3" key="1">
    <citation type="journal article" date="2018" name="Nat. Ecol. Evol.">
        <title>Shark genomes provide insights into elasmobranch evolution and the origin of vertebrates.</title>
        <authorList>
            <person name="Hara Y"/>
            <person name="Yamaguchi K"/>
            <person name="Onimaru K"/>
            <person name="Kadota M"/>
            <person name="Koyanagi M"/>
            <person name="Keeley SD"/>
            <person name="Tatsumi K"/>
            <person name="Tanaka K"/>
            <person name="Motone F"/>
            <person name="Kageyama Y"/>
            <person name="Nozu R"/>
            <person name="Adachi N"/>
            <person name="Nishimura O"/>
            <person name="Nakagawa R"/>
            <person name="Tanegashima C"/>
            <person name="Kiyatake I"/>
            <person name="Matsumoto R"/>
            <person name="Murakumo K"/>
            <person name="Nishida K"/>
            <person name="Terakita A"/>
            <person name="Kuratani S"/>
            <person name="Sato K"/>
            <person name="Hyodo S Kuraku.S."/>
        </authorList>
    </citation>
    <scope>NUCLEOTIDE SEQUENCE [LARGE SCALE GENOMIC DNA]</scope>
</reference>
<dbReference type="Pfam" id="PF14722">
    <property type="entry name" value="KRAP_IP3R_bind"/>
    <property type="match status" value="1"/>
</dbReference>
<organism evidence="2 3">
    <name type="scientific">Chiloscyllium punctatum</name>
    <name type="common">Brownbanded bambooshark</name>
    <name type="synonym">Hemiscyllium punctatum</name>
    <dbReference type="NCBI Taxonomy" id="137246"/>
    <lineage>
        <taxon>Eukaryota</taxon>
        <taxon>Metazoa</taxon>
        <taxon>Chordata</taxon>
        <taxon>Craniata</taxon>
        <taxon>Vertebrata</taxon>
        <taxon>Chondrichthyes</taxon>
        <taxon>Elasmobranchii</taxon>
        <taxon>Galeomorphii</taxon>
        <taxon>Galeoidea</taxon>
        <taxon>Orectolobiformes</taxon>
        <taxon>Hemiscylliidae</taxon>
        <taxon>Chiloscyllium</taxon>
    </lineage>
</organism>
<comment type="caution">
    <text evidence="2">The sequence shown here is derived from an EMBL/GenBank/DDBJ whole genome shotgun (WGS) entry which is preliminary data.</text>
</comment>
<sequence>MQEYMRSLHTCSEKHTLSRWNSITSAISVTSGAKSVIELLNIWKDDPEELLLDLGFGKEEADISMKVPARFFNTSSVACGINLGVFLDAQKLRIQMENPDLYGRFRQLEVLKQVNDAFSSLLMKTNNENPSSELITVEKQKLDTKRKCRKLLRKMSQSMNHSPTFTGSDEKSLSMDRQATFQCAHQCIPEDSVLAPLTVRQNEAENQTSDLPLKVKEGQDNLLEEMTAKDRDRRARLTMYQTKKWKLCTADQPPDSFEMEEVQSFEEDSSPKMAVSKIYLDVKRENSCQSDSSGFLEDPFIPLQIHHTQCDVSKDSMSSQDTCQENRQWSSQCSNAEQATGKDTVLIELNKRHSVVFFVLVFEEESFT</sequence>
<dbReference type="PANTHER" id="PTHR17469:SF14">
    <property type="entry name" value="PROTEIN ITPRID1"/>
    <property type="match status" value="1"/>
</dbReference>
<name>A0A401RN89_CHIPU</name>
<keyword evidence="3" id="KW-1185">Reference proteome</keyword>
<dbReference type="Proteomes" id="UP000287033">
    <property type="component" value="Unassembled WGS sequence"/>
</dbReference>
<dbReference type="GO" id="GO:0005102">
    <property type="term" value="F:signaling receptor binding"/>
    <property type="evidence" value="ECO:0007669"/>
    <property type="project" value="InterPro"/>
</dbReference>
<dbReference type="InterPro" id="IPR029325">
    <property type="entry name" value="ITPR-bd"/>
</dbReference>
<dbReference type="OrthoDB" id="6088188at2759"/>
<feature type="domain" description="ITPR-interacting" evidence="1">
    <location>
        <begin position="15"/>
        <end position="159"/>
    </location>
</feature>